<dbReference type="RefSeq" id="WP_163914706.1">
    <property type="nucleotide sequence ID" value="NZ_JAAGWD010000003.1"/>
</dbReference>
<dbReference type="EMBL" id="JAAGWD010000003">
    <property type="protein sequence ID" value="NEM97918.1"/>
    <property type="molecule type" value="Genomic_DNA"/>
</dbReference>
<protein>
    <submittedName>
        <fullName evidence="2">DUF1579 domain-containing protein</fullName>
    </submittedName>
</protein>
<evidence type="ECO:0000313" key="3">
    <source>
        <dbReference type="Proteomes" id="UP000474777"/>
    </source>
</evidence>
<name>A0A6B3LVK4_9BACT</name>
<dbReference type="Proteomes" id="UP000474777">
    <property type="component" value="Unassembled WGS sequence"/>
</dbReference>
<gene>
    <name evidence="2" type="ORF">GXP69_09445</name>
</gene>
<keyword evidence="3" id="KW-1185">Reference proteome</keyword>
<keyword evidence="1" id="KW-0732">Signal</keyword>
<feature type="signal peptide" evidence="1">
    <location>
        <begin position="1"/>
        <end position="19"/>
    </location>
</feature>
<feature type="chain" id="PRO_5025670576" evidence="1">
    <location>
        <begin position="20"/>
        <end position="172"/>
    </location>
</feature>
<sequence length="172" mass="19587">MKNLIFTLALLCAVFSAQAQQPAPQKPSKELVQFFSGKWTGEGQFSSGKPIAATLDFSLALDSSWLMHHHTDLAPNTYKATSWWGSDPETGTFVAYIFDNYSGHRKFQSEGFGDGKLVLTTQQPHPKFGIMWQHFIYEKLSADSFKMTYEVSRDGKEWRMVDYLIFKRSVKA</sequence>
<organism evidence="2 3">
    <name type="scientific">Pontibacter burrus</name>
    <dbReference type="NCBI Taxonomy" id="2704466"/>
    <lineage>
        <taxon>Bacteria</taxon>
        <taxon>Pseudomonadati</taxon>
        <taxon>Bacteroidota</taxon>
        <taxon>Cytophagia</taxon>
        <taxon>Cytophagales</taxon>
        <taxon>Hymenobacteraceae</taxon>
        <taxon>Pontibacter</taxon>
    </lineage>
</organism>
<accession>A0A6B3LVK4</accession>
<evidence type="ECO:0000313" key="2">
    <source>
        <dbReference type="EMBL" id="NEM97918.1"/>
    </source>
</evidence>
<reference evidence="2 3" key="1">
    <citation type="submission" date="2020-02" db="EMBL/GenBank/DDBJ databases">
        <authorList>
            <person name="Kim M.K."/>
        </authorList>
    </citation>
    <scope>NUCLEOTIDE SEQUENCE [LARGE SCALE GENOMIC DNA]</scope>
    <source>
        <strain evidence="2 3">BT327</strain>
    </source>
</reference>
<dbReference type="AlphaFoldDB" id="A0A6B3LVK4"/>
<comment type="caution">
    <text evidence="2">The sequence shown here is derived from an EMBL/GenBank/DDBJ whole genome shotgun (WGS) entry which is preliminary data.</text>
</comment>
<proteinExistence type="predicted"/>
<evidence type="ECO:0000256" key="1">
    <source>
        <dbReference type="SAM" id="SignalP"/>
    </source>
</evidence>